<feature type="domain" description="DNA polymerase III delta subunit-like C-terminal" evidence="8">
    <location>
        <begin position="160"/>
        <end position="269"/>
    </location>
</feature>
<dbReference type="InterPro" id="IPR008921">
    <property type="entry name" value="DNA_pol3_clamp-load_cplx_C"/>
</dbReference>
<proteinExistence type="inferred from homology"/>
<dbReference type="InterPro" id="IPR027417">
    <property type="entry name" value="P-loop_NTPase"/>
</dbReference>
<evidence type="ECO:0000256" key="3">
    <source>
        <dbReference type="ARBA" id="ARBA00022695"/>
    </source>
</evidence>
<dbReference type="EMBL" id="UINC01001608">
    <property type="protein sequence ID" value="SUZ84817.1"/>
    <property type="molecule type" value="Genomic_DNA"/>
</dbReference>
<dbReference type="GO" id="GO:0006261">
    <property type="term" value="P:DNA-templated DNA replication"/>
    <property type="evidence" value="ECO:0007669"/>
    <property type="project" value="TreeGrafter"/>
</dbReference>
<dbReference type="NCBIfam" id="TIGR01128">
    <property type="entry name" value="holA"/>
    <property type="match status" value="1"/>
</dbReference>
<comment type="similarity">
    <text evidence="6">Belongs to the DNA polymerase HolA subunit family.</text>
</comment>
<dbReference type="SUPFAM" id="SSF52540">
    <property type="entry name" value="P-loop containing nucleoside triphosphate hydrolases"/>
    <property type="match status" value="1"/>
</dbReference>
<dbReference type="Gene3D" id="3.40.50.300">
    <property type="entry name" value="P-loop containing nucleotide triphosphate hydrolases"/>
    <property type="match status" value="1"/>
</dbReference>
<keyword evidence="5" id="KW-0239">DNA-directed DNA polymerase</keyword>
<keyword evidence="4" id="KW-0235">DNA replication</keyword>
<dbReference type="GO" id="GO:0003677">
    <property type="term" value="F:DNA binding"/>
    <property type="evidence" value="ECO:0007669"/>
    <property type="project" value="InterPro"/>
</dbReference>
<dbReference type="PANTHER" id="PTHR34388:SF1">
    <property type="entry name" value="DNA POLYMERASE III SUBUNIT DELTA"/>
    <property type="match status" value="1"/>
</dbReference>
<dbReference type="PANTHER" id="PTHR34388">
    <property type="entry name" value="DNA POLYMERASE III SUBUNIT DELTA"/>
    <property type="match status" value="1"/>
</dbReference>
<keyword evidence="2" id="KW-0808">Transferase</keyword>
<evidence type="ECO:0000256" key="1">
    <source>
        <dbReference type="ARBA" id="ARBA00012417"/>
    </source>
</evidence>
<evidence type="ECO:0000256" key="2">
    <source>
        <dbReference type="ARBA" id="ARBA00022679"/>
    </source>
</evidence>
<dbReference type="Gene3D" id="1.10.8.60">
    <property type="match status" value="1"/>
</dbReference>
<sequence length="274" mass="31669">MLPDDMKGKEIVDQLTTRDLFSSNKLFVLRNPQQLKGKMADDLLAYCRSPMESHVLVMIINDWLDKSAFSKKMGRIVEPIEVRTPFGTEMRKWANYFFKEEEKIVHFNVIDFMVEMAGDSLAHLKNEIKKVCIWTGEKDTINAEDIGQFSGWQRERQRWEFLGALGSRDLDQAIALGKTIITQNETLISLLYPLTCLFQEMLFVKMNHGTFQGSRGYMPISPSVRKRIPQFSRGFTKEKLKSALTYLGEIDKRQKTAYISDETELVHFISHVIG</sequence>
<gene>
    <name evidence="9" type="ORF">METZ01_LOCUS37671</name>
</gene>
<dbReference type="EC" id="2.7.7.7" evidence="1"/>
<keyword evidence="3" id="KW-0548">Nucleotidyltransferase</keyword>
<evidence type="ECO:0000256" key="6">
    <source>
        <dbReference type="ARBA" id="ARBA00034754"/>
    </source>
</evidence>
<dbReference type="GO" id="GO:0009360">
    <property type="term" value="C:DNA polymerase III complex"/>
    <property type="evidence" value="ECO:0007669"/>
    <property type="project" value="TreeGrafter"/>
</dbReference>
<accession>A0A381R4R1</accession>
<dbReference type="InterPro" id="IPR048466">
    <property type="entry name" value="DNA_pol3_delta-like_C"/>
</dbReference>
<evidence type="ECO:0000256" key="7">
    <source>
        <dbReference type="ARBA" id="ARBA00049244"/>
    </source>
</evidence>
<evidence type="ECO:0000256" key="4">
    <source>
        <dbReference type="ARBA" id="ARBA00022705"/>
    </source>
</evidence>
<dbReference type="GO" id="GO:0003887">
    <property type="term" value="F:DNA-directed DNA polymerase activity"/>
    <property type="evidence" value="ECO:0007669"/>
    <property type="project" value="UniProtKB-KW"/>
</dbReference>
<dbReference type="AlphaFoldDB" id="A0A381R4R1"/>
<reference evidence="9" key="1">
    <citation type="submission" date="2018-05" db="EMBL/GenBank/DDBJ databases">
        <authorList>
            <person name="Lanie J.A."/>
            <person name="Ng W.-L."/>
            <person name="Kazmierczak K.M."/>
            <person name="Andrzejewski T.M."/>
            <person name="Davidsen T.M."/>
            <person name="Wayne K.J."/>
            <person name="Tettelin H."/>
            <person name="Glass J.I."/>
            <person name="Rusch D."/>
            <person name="Podicherti R."/>
            <person name="Tsui H.-C.T."/>
            <person name="Winkler M.E."/>
        </authorList>
    </citation>
    <scope>NUCLEOTIDE SEQUENCE</scope>
</reference>
<dbReference type="Pfam" id="PF21694">
    <property type="entry name" value="DNA_pol3_delta_C"/>
    <property type="match status" value="1"/>
</dbReference>
<dbReference type="InterPro" id="IPR005790">
    <property type="entry name" value="DNA_polIII_delta"/>
</dbReference>
<dbReference type="SUPFAM" id="SSF48019">
    <property type="entry name" value="post-AAA+ oligomerization domain-like"/>
    <property type="match status" value="1"/>
</dbReference>
<protein>
    <recommendedName>
        <fullName evidence="1">DNA-directed DNA polymerase</fullName>
        <ecNumber evidence="1">2.7.7.7</ecNumber>
    </recommendedName>
</protein>
<evidence type="ECO:0000259" key="8">
    <source>
        <dbReference type="Pfam" id="PF21694"/>
    </source>
</evidence>
<dbReference type="Gene3D" id="1.20.272.10">
    <property type="match status" value="1"/>
</dbReference>
<organism evidence="9">
    <name type="scientific">marine metagenome</name>
    <dbReference type="NCBI Taxonomy" id="408172"/>
    <lineage>
        <taxon>unclassified sequences</taxon>
        <taxon>metagenomes</taxon>
        <taxon>ecological metagenomes</taxon>
    </lineage>
</organism>
<evidence type="ECO:0000313" key="9">
    <source>
        <dbReference type="EMBL" id="SUZ84817.1"/>
    </source>
</evidence>
<comment type="catalytic activity">
    <reaction evidence="7">
        <text>DNA(n) + a 2'-deoxyribonucleoside 5'-triphosphate = DNA(n+1) + diphosphate</text>
        <dbReference type="Rhea" id="RHEA:22508"/>
        <dbReference type="Rhea" id="RHEA-COMP:17339"/>
        <dbReference type="Rhea" id="RHEA-COMP:17340"/>
        <dbReference type="ChEBI" id="CHEBI:33019"/>
        <dbReference type="ChEBI" id="CHEBI:61560"/>
        <dbReference type="ChEBI" id="CHEBI:173112"/>
        <dbReference type="EC" id="2.7.7.7"/>
    </reaction>
</comment>
<name>A0A381R4R1_9ZZZZ</name>
<evidence type="ECO:0000256" key="5">
    <source>
        <dbReference type="ARBA" id="ARBA00022932"/>
    </source>
</evidence>